<dbReference type="Proteomes" id="UP000537890">
    <property type="component" value="Unassembled WGS sequence"/>
</dbReference>
<gene>
    <name evidence="1" type="ORF">H0A75_03765</name>
</gene>
<organism evidence="1 2">
    <name type="scientific">Candidatus Methanofishera endochildressiae</name>
    <dbReference type="NCBI Taxonomy" id="2738884"/>
    <lineage>
        <taxon>Bacteria</taxon>
        <taxon>Pseudomonadati</taxon>
        <taxon>Pseudomonadota</taxon>
        <taxon>Gammaproteobacteria</taxon>
        <taxon>Candidatus Methanofishera</taxon>
    </lineage>
</organism>
<protein>
    <submittedName>
        <fullName evidence="1">Uncharacterized protein</fullName>
    </submittedName>
</protein>
<name>A0A7Z0MNK6_9GAMM</name>
<proteinExistence type="predicted"/>
<accession>A0A7Z0MNK6</accession>
<evidence type="ECO:0000313" key="1">
    <source>
        <dbReference type="EMBL" id="NYT46864.1"/>
    </source>
</evidence>
<dbReference type="EMBL" id="JACCHS010000051">
    <property type="protein sequence ID" value="NYT46864.1"/>
    <property type="molecule type" value="Genomic_DNA"/>
</dbReference>
<reference evidence="1 2" key="1">
    <citation type="submission" date="2020-05" db="EMBL/GenBank/DDBJ databases">
        <title>Horizontal transmission and recombination maintain forever young bacterial symbiont genomes.</title>
        <authorList>
            <person name="Russell S.L."/>
            <person name="Pepper-Tunick E."/>
            <person name="Svedberg J."/>
            <person name="Byrne A."/>
            <person name="Ruelas Castillo J."/>
            <person name="Vollmers C."/>
            <person name="Beinart R.A."/>
            <person name="Corbett-Detig R."/>
        </authorList>
    </citation>
    <scope>NUCLEOTIDE SEQUENCE [LARGE SCALE GENOMIC DNA]</scope>
    <source>
        <strain evidence="1">4727-3</strain>
    </source>
</reference>
<evidence type="ECO:0000313" key="2">
    <source>
        <dbReference type="Proteomes" id="UP000537890"/>
    </source>
</evidence>
<dbReference type="AlphaFoldDB" id="A0A7Z0MNK6"/>
<comment type="caution">
    <text evidence="1">The sequence shown here is derived from an EMBL/GenBank/DDBJ whole genome shotgun (WGS) entry which is preliminary data.</text>
</comment>
<sequence>MFVGIERSVGGRQKKAFRNAVQSFEGVLRSQHRVYDGSGEVARTQDVWGAEGISGRVKFLPLAWAGMPKTSFRKNSDSPHFFLID</sequence>